<dbReference type="InterPro" id="IPR036291">
    <property type="entry name" value="NAD(P)-bd_dom_sf"/>
</dbReference>
<dbReference type="AlphaFoldDB" id="A0A5P1EPG5"/>
<accession>A0A5P1EPG5</accession>
<dbReference type="PANTHER" id="PTHR43180:SF30">
    <property type="entry name" value="MOMILACTONE A SYNTHASE"/>
    <property type="match status" value="1"/>
</dbReference>
<keyword evidence="4" id="KW-1185">Reference proteome</keyword>
<organism evidence="3 4">
    <name type="scientific">Asparagus officinalis</name>
    <name type="common">Garden asparagus</name>
    <dbReference type="NCBI Taxonomy" id="4686"/>
    <lineage>
        <taxon>Eukaryota</taxon>
        <taxon>Viridiplantae</taxon>
        <taxon>Streptophyta</taxon>
        <taxon>Embryophyta</taxon>
        <taxon>Tracheophyta</taxon>
        <taxon>Spermatophyta</taxon>
        <taxon>Magnoliopsida</taxon>
        <taxon>Liliopsida</taxon>
        <taxon>Asparagales</taxon>
        <taxon>Asparagaceae</taxon>
        <taxon>Asparagoideae</taxon>
        <taxon>Asparagus</taxon>
    </lineage>
</organism>
<dbReference type="InterPro" id="IPR002347">
    <property type="entry name" value="SDR_fam"/>
</dbReference>
<dbReference type="OMA" id="DSTHAYT"/>
<comment type="similarity">
    <text evidence="1">Belongs to the short-chain dehydrogenases/reductases (SDR) family.</text>
</comment>
<gene>
    <name evidence="3" type="ORF">A4U43_C06F2450</name>
</gene>
<dbReference type="Proteomes" id="UP000243459">
    <property type="component" value="Chromosome 6"/>
</dbReference>
<keyword evidence="2" id="KW-0560">Oxidoreductase</keyword>
<dbReference type="PRINTS" id="PR00081">
    <property type="entry name" value="GDHRDH"/>
</dbReference>
<reference evidence="4" key="1">
    <citation type="journal article" date="2017" name="Nat. Commun.">
        <title>The asparagus genome sheds light on the origin and evolution of a young Y chromosome.</title>
        <authorList>
            <person name="Harkess A."/>
            <person name="Zhou J."/>
            <person name="Xu C."/>
            <person name="Bowers J.E."/>
            <person name="Van der Hulst R."/>
            <person name="Ayyampalayam S."/>
            <person name="Mercati F."/>
            <person name="Riccardi P."/>
            <person name="McKain M.R."/>
            <person name="Kakrana A."/>
            <person name="Tang H."/>
            <person name="Ray J."/>
            <person name="Groenendijk J."/>
            <person name="Arikit S."/>
            <person name="Mathioni S.M."/>
            <person name="Nakano M."/>
            <person name="Shan H."/>
            <person name="Telgmann-Rauber A."/>
            <person name="Kanno A."/>
            <person name="Yue Z."/>
            <person name="Chen H."/>
            <person name="Li W."/>
            <person name="Chen Y."/>
            <person name="Xu X."/>
            <person name="Zhang Y."/>
            <person name="Luo S."/>
            <person name="Chen H."/>
            <person name="Gao J."/>
            <person name="Mao Z."/>
            <person name="Pires J.C."/>
            <person name="Luo M."/>
            <person name="Kudrna D."/>
            <person name="Wing R.A."/>
            <person name="Meyers B.C."/>
            <person name="Yi K."/>
            <person name="Kong H."/>
            <person name="Lavrijsen P."/>
            <person name="Sunseri F."/>
            <person name="Falavigna A."/>
            <person name="Ye Y."/>
            <person name="Leebens-Mack J.H."/>
            <person name="Chen G."/>
        </authorList>
    </citation>
    <scope>NUCLEOTIDE SEQUENCE [LARGE SCALE GENOMIC DNA]</scope>
    <source>
        <strain evidence="4">cv. DH0086</strain>
    </source>
</reference>
<dbReference type="SUPFAM" id="SSF51735">
    <property type="entry name" value="NAD(P)-binding Rossmann-fold domains"/>
    <property type="match status" value="1"/>
</dbReference>
<sequence>MGTNAELPAVANRLEGKVALITGGASGIGESTARLFCRHGAKVVIADVQDELGESVCGDLGAAASFIHCDVTNEDDISKAVDHAVEKFGQLDVMLNNAGIAGSPVSSVVDSQKSDFERVLSINLVGAFLGTKHAARVMIPARRWAGILATSSHCMRAAAALPSATLTLALQARRRRLTRTRFEARSAMGPSQLRVRLARHAVGHRIQHGADG</sequence>
<dbReference type="Gramene" id="ONK65930">
    <property type="protein sequence ID" value="ONK65930"/>
    <property type="gene ID" value="A4U43_C06F2450"/>
</dbReference>
<name>A0A5P1EPG5_ASPOF</name>
<evidence type="ECO:0000256" key="2">
    <source>
        <dbReference type="ARBA" id="ARBA00023002"/>
    </source>
</evidence>
<evidence type="ECO:0000313" key="4">
    <source>
        <dbReference type="Proteomes" id="UP000243459"/>
    </source>
</evidence>
<protein>
    <submittedName>
        <fullName evidence="3">Uncharacterized protein</fullName>
    </submittedName>
</protein>
<dbReference type="PANTHER" id="PTHR43180">
    <property type="entry name" value="3-OXOACYL-(ACYL-CARRIER-PROTEIN) REDUCTASE (AFU_ORTHOLOGUE AFUA_6G11210)"/>
    <property type="match status" value="1"/>
</dbReference>
<dbReference type="Gene3D" id="3.40.50.720">
    <property type="entry name" value="NAD(P)-binding Rossmann-like Domain"/>
    <property type="match status" value="1"/>
</dbReference>
<dbReference type="Pfam" id="PF00106">
    <property type="entry name" value="adh_short"/>
    <property type="match status" value="1"/>
</dbReference>
<evidence type="ECO:0000256" key="1">
    <source>
        <dbReference type="ARBA" id="ARBA00006484"/>
    </source>
</evidence>
<dbReference type="EMBL" id="CM007386">
    <property type="protein sequence ID" value="ONK65930.1"/>
    <property type="molecule type" value="Genomic_DNA"/>
</dbReference>
<dbReference type="GO" id="GO:0016491">
    <property type="term" value="F:oxidoreductase activity"/>
    <property type="evidence" value="ECO:0007669"/>
    <property type="project" value="UniProtKB-KW"/>
</dbReference>
<evidence type="ECO:0000313" key="3">
    <source>
        <dbReference type="EMBL" id="ONK65930.1"/>
    </source>
</evidence>
<proteinExistence type="inferred from homology"/>